<dbReference type="PROSITE" id="PS50975">
    <property type="entry name" value="ATP_GRASP"/>
    <property type="match status" value="1"/>
</dbReference>
<comment type="caution">
    <text evidence="6">The sequence shown here is derived from an EMBL/GenBank/DDBJ whole genome shotgun (WGS) entry which is preliminary data.</text>
</comment>
<keyword evidence="1" id="KW-0436">Ligase</keyword>
<dbReference type="GO" id="GO:0046872">
    <property type="term" value="F:metal ion binding"/>
    <property type="evidence" value="ECO:0007669"/>
    <property type="project" value="InterPro"/>
</dbReference>
<keyword evidence="2 4" id="KW-0547">Nucleotide-binding</keyword>
<evidence type="ECO:0000256" key="2">
    <source>
        <dbReference type="ARBA" id="ARBA00022741"/>
    </source>
</evidence>
<proteinExistence type="predicted"/>
<dbReference type="Pfam" id="PF08443">
    <property type="entry name" value="RimK"/>
    <property type="match status" value="1"/>
</dbReference>
<dbReference type="InterPro" id="IPR011761">
    <property type="entry name" value="ATP-grasp"/>
</dbReference>
<keyword evidence="3 4" id="KW-0067">ATP-binding</keyword>
<reference evidence="6 7" key="1">
    <citation type="submission" date="2019-10" db="EMBL/GenBank/DDBJ databases">
        <title>Whole genome shotgun sequence of Acrocarpospora macrocephala NBRC 16266.</title>
        <authorList>
            <person name="Ichikawa N."/>
            <person name="Kimura A."/>
            <person name="Kitahashi Y."/>
            <person name="Komaki H."/>
            <person name="Oguchi A."/>
        </authorList>
    </citation>
    <scope>NUCLEOTIDE SEQUENCE [LARGE SCALE GENOMIC DNA]</scope>
    <source>
        <strain evidence="6 7">NBRC 16266</strain>
    </source>
</reference>
<sequence length="420" mass="45651">MLQACQTMRREPRLRPHIVIINRWRERYADYAGYLDHRVNRVSYITTEVGLASVPQAANDVLLVAATDDLESVRRRLRELVSRYGKPDAIIALKEDDLLVAAALRAEWDCPGQRAEELIGFRDKYVMSRLIARAGLPVPAFGLAADAQQVADFAAVHGWPVIVKPRCGSSSEGVVQASEPADLVGVSFEEPLLVQEYNPNPIYHVDGVFTAPGLVQCRASRYVNTCLGFRSGSFLGSVEEDDPVVNSVIAAAAEKYMSALTNRPTAFHLEVFVDSAGPSCVFLEVGARVGGAEIPFVWREVHGYDLMEAAFRIQLGLPVAEGPPTPARGGVGGWLLIPTPLTRPCRITEATSMVGRRPGPYAEALLRPGEVLPLADAYYEHVGGRFRFCESSSHAVEQAIVATAAAFRVAAEPIELVTSG</sequence>
<dbReference type="EMBL" id="BLAE01000039">
    <property type="protein sequence ID" value="GES12816.1"/>
    <property type="molecule type" value="Genomic_DNA"/>
</dbReference>
<evidence type="ECO:0000313" key="6">
    <source>
        <dbReference type="EMBL" id="GES12816.1"/>
    </source>
</evidence>
<dbReference type="PANTHER" id="PTHR43585">
    <property type="entry name" value="FUMIPYRROLE BIOSYNTHESIS PROTEIN C"/>
    <property type="match status" value="1"/>
</dbReference>
<evidence type="ECO:0000256" key="3">
    <source>
        <dbReference type="ARBA" id="ARBA00022840"/>
    </source>
</evidence>
<evidence type="ECO:0000259" key="5">
    <source>
        <dbReference type="PROSITE" id="PS50975"/>
    </source>
</evidence>
<dbReference type="AlphaFoldDB" id="A0A5M3WWQ0"/>
<dbReference type="GO" id="GO:0016874">
    <property type="term" value="F:ligase activity"/>
    <property type="evidence" value="ECO:0007669"/>
    <property type="project" value="UniProtKB-KW"/>
</dbReference>
<feature type="domain" description="ATP-grasp" evidence="5">
    <location>
        <begin position="128"/>
        <end position="315"/>
    </location>
</feature>
<gene>
    <name evidence="6" type="ORF">Amac_064130</name>
</gene>
<dbReference type="GO" id="GO:0005524">
    <property type="term" value="F:ATP binding"/>
    <property type="evidence" value="ECO:0007669"/>
    <property type="project" value="UniProtKB-UniRule"/>
</dbReference>
<dbReference type="SUPFAM" id="SSF56059">
    <property type="entry name" value="Glutathione synthetase ATP-binding domain-like"/>
    <property type="match status" value="1"/>
</dbReference>
<keyword evidence="7" id="KW-1185">Reference proteome</keyword>
<protein>
    <recommendedName>
        <fullName evidence="5">ATP-grasp domain-containing protein</fullName>
    </recommendedName>
</protein>
<evidence type="ECO:0000313" key="7">
    <source>
        <dbReference type="Proteomes" id="UP000331127"/>
    </source>
</evidence>
<evidence type="ECO:0000256" key="1">
    <source>
        <dbReference type="ARBA" id="ARBA00022598"/>
    </source>
</evidence>
<dbReference type="Gene3D" id="3.30.470.20">
    <property type="entry name" value="ATP-grasp fold, B domain"/>
    <property type="match status" value="1"/>
</dbReference>
<dbReference type="PANTHER" id="PTHR43585:SF2">
    <property type="entry name" value="ATP-GRASP ENZYME FSQD"/>
    <property type="match status" value="1"/>
</dbReference>
<dbReference type="Gene3D" id="3.30.1490.20">
    <property type="entry name" value="ATP-grasp fold, A domain"/>
    <property type="match status" value="1"/>
</dbReference>
<dbReference type="InterPro" id="IPR013815">
    <property type="entry name" value="ATP_grasp_subdomain_1"/>
</dbReference>
<organism evidence="6 7">
    <name type="scientific">Acrocarpospora macrocephala</name>
    <dbReference type="NCBI Taxonomy" id="150177"/>
    <lineage>
        <taxon>Bacteria</taxon>
        <taxon>Bacillati</taxon>
        <taxon>Actinomycetota</taxon>
        <taxon>Actinomycetes</taxon>
        <taxon>Streptosporangiales</taxon>
        <taxon>Streptosporangiaceae</taxon>
        <taxon>Acrocarpospora</taxon>
    </lineage>
</organism>
<name>A0A5M3WWQ0_9ACTN</name>
<accession>A0A5M3WWQ0</accession>
<evidence type="ECO:0000256" key="4">
    <source>
        <dbReference type="PROSITE-ProRule" id="PRU00409"/>
    </source>
</evidence>
<dbReference type="Gene3D" id="3.40.50.20">
    <property type="match status" value="1"/>
</dbReference>
<dbReference type="Proteomes" id="UP000331127">
    <property type="component" value="Unassembled WGS sequence"/>
</dbReference>
<dbReference type="InterPro" id="IPR052032">
    <property type="entry name" value="ATP-dep_AA_Ligase"/>
</dbReference>
<dbReference type="InterPro" id="IPR013651">
    <property type="entry name" value="ATP-grasp_RimK-type"/>
</dbReference>